<comment type="caution">
    <text evidence="2">The sequence shown here is derived from an EMBL/GenBank/DDBJ whole genome shotgun (WGS) entry which is preliminary data.</text>
</comment>
<dbReference type="InterPro" id="IPR050900">
    <property type="entry name" value="Transposase_IS3/IS150/IS904"/>
</dbReference>
<dbReference type="Pfam" id="PF13683">
    <property type="entry name" value="rve_3"/>
    <property type="match status" value="1"/>
</dbReference>
<evidence type="ECO:0000313" key="4">
    <source>
        <dbReference type="Proteomes" id="UP000663829"/>
    </source>
</evidence>
<dbReference type="PROSITE" id="PS50994">
    <property type="entry name" value="INTEGRASE"/>
    <property type="match status" value="1"/>
</dbReference>
<organism evidence="2 4">
    <name type="scientific">Didymodactylos carnosus</name>
    <dbReference type="NCBI Taxonomy" id="1234261"/>
    <lineage>
        <taxon>Eukaryota</taxon>
        <taxon>Metazoa</taxon>
        <taxon>Spiralia</taxon>
        <taxon>Gnathifera</taxon>
        <taxon>Rotifera</taxon>
        <taxon>Eurotatoria</taxon>
        <taxon>Bdelloidea</taxon>
        <taxon>Philodinida</taxon>
        <taxon>Philodinidae</taxon>
        <taxon>Didymodactylos</taxon>
    </lineage>
</organism>
<protein>
    <recommendedName>
        <fullName evidence="1">Integrase catalytic domain-containing protein</fullName>
    </recommendedName>
</protein>
<dbReference type="EMBL" id="CAJNOQ010007283">
    <property type="protein sequence ID" value="CAF1163355.1"/>
    <property type="molecule type" value="Genomic_DNA"/>
</dbReference>
<dbReference type="EMBL" id="CAJOBC010007284">
    <property type="protein sequence ID" value="CAF3927001.1"/>
    <property type="molecule type" value="Genomic_DNA"/>
</dbReference>
<dbReference type="Proteomes" id="UP000663829">
    <property type="component" value="Unassembled WGS sequence"/>
</dbReference>
<dbReference type="InterPro" id="IPR048020">
    <property type="entry name" value="Transpos_IS3"/>
</dbReference>
<dbReference type="GO" id="GO:0015074">
    <property type="term" value="P:DNA integration"/>
    <property type="evidence" value="ECO:0007669"/>
    <property type="project" value="InterPro"/>
</dbReference>
<feature type="domain" description="Integrase catalytic" evidence="1">
    <location>
        <begin position="33"/>
        <end position="207"/>
    </location>
</feature>
<evidence type="ECO:0000259" key="1">
    <source>
        <dbReference type="PROSITE" id="PS50994"/>
    </source>
</evidence>
<dbReference type="Proteomes" id="UP000681722">
    <property type="component" value="Unassembled WGS sequence"/>
</dbReference>
<dbReference type="NCBIfam" id="NF033516">
    <property type="entry name" value="transpos_IS3"/>
    <property type="match status" value="1"/>
</dbReference>
<keyword evidence="4" id="KW-1185">Reference proteome</keyword>
<dbReference type="OrthoDB" id="5852877at2759"/>
<dbReference type="InterPro" id="IPR001584">
    <property type="entry name" value="Integrase_cat-core"/>
</dbReference>
<name>A0A814TNT7_9BILA</name>
<dbReference type="AlphaFoldDB" id="A0A814TNT7"/>
<dbReference type="InterPro" id="IPR012337">
    <property type="entry name" value="RNaseH-like_sf"/>
</dbReference>
<dbReference type="InterPro" id="IPR036397">
    <property type="entry name" value="RNaseH_sf"/>
</dbReference>
<reference evidence="2" key="1">
    <citation type="submission" date="2021-02" db="EMBL/GenBank/DDBJ databases">
        <authorList>
            <person name="Nowell W R."/>
        </authorList>
    </citation>
    <scope>NUCLEOTIDE SEQUENCE</scope>
</reference>
<dbReference type="SUPFAM" id="SSF53098">
    <property type="entry name" value="Ribonuclease H-like"/>
    <property type="match status" value="1"/>
</dbReference>
<accession>A0A814TNT7</accession>
<dbReference type="PANTHER" id="PTHR46889">
    <property type="entry name" value="TRANSPOSASE INSF FOR INSERTION SEQUENCE IS3B-RELATED"/>
    <property type="match status" value="1"/>
</dbReference>
<dbReference type="Gene3D" id="3.30.420.10">
    <property type="entry name" value="Ribonuclease H-like superfamily/Ribonuclease H"/>
    <property type="match status" value="1"/>
</dbReference>
<sequence>MGRDQLFDLLRFHGMLVRRRKRSIVTTDSFHWLKKYPNLVEDVSVCASEQVWVSDITYIKTIEGYSYLSLITDAYSRKIVGHCLYPSLASVGCIEALNMALSNRLFLERTLVHHSDRGVQYCSGNYVEILMTNNVAISMTQNGSPYENALAERMNGIIKSEFIPRRRYQNHNEAKKAIDRIISTYNQQRPHASLNYMTPDAVYENTGQMQKKWKNYPKNPSTKQIEV</sequence>
<gene>
    <name evidence="2" type="ORF">GPM918_LOCUS21796</name>
    <name evidence="3" type="ORF">SRO942_LOCUS21795</name>
</gene>
<dbReference type="GO" id="GO:0003676">
    <property type="term" value="F:nucleic acid binding"/>
    <property type="evidence" value="ECO:0007669"/>
    <property type="project" value="InterPro"/>
</dbReference>
<dbReference type="PANTHER" id="PTHR46889:SF5">
    <property type="entry name" value="INTEGRASE PROTEIN"/>
    <property type="match status" value="1"/>
</dbReference>
<proteinExistence type="predicted"/>
<evidence type="ECO:0000313" key="3">
    <source>
        <dbReference type="EMBL" id="CAF3927001.1"/>
    </source>
</evidence>
<evidence type="ECO:0000313" key="2">
    <source>
        <dbReference type="EMBL" id="CAF1163355.1"/>
    </source>
</evidence>